<dbReference type="OrthoDB" id="2677684at2759"/>
<protein>
    <submittedName>
        <fullName evidence="1">Uncharacterized protein</fullName>
    </submittedName>
</protein>
<evidence type="ECO:0000313" key="1">
    <source>
        <dbReference type="EMBL" id="KAG1775260.1"/>
    </source>
</evidence>
<dbReference type="Proteomes" id="UP000714275">
    <property type="component" value="Unassembled WGS sequence"/>
</dbReference>
<reference evidence="1" key="1">
    <citation type="journal article" date="2020" name="New Phytol.">
        <title>Comparative genomics reveals dynamic genome evolution in host specialist ectomycorrhizal fungi.</title>
        <authorList>
            <person name="Lofgren L.A."/>
            <person name="Nguyen N.H."/>
            <person name="Vilgalys R."/>
            <person name="Ruytinx J."/>
            <person name="Liao H.L."/>
            <person name="Branco S."/>
            <person name="Kuo A."/>
            <person name="LaButti K."/>
            <person name="Lipzen A."/>
            <person name="Andreopoulos W."/>
            <person name="Pangilinan J."/>
            <person name="Riley R."/>
            <person name="Hundley H."/>
            <person name="Na H."/>
            <person name="Barry K."/>
            <person name="Grigoriev I.V."/>
            <person name="Stajich J.E."/>
            <person name="Kennedy P.G."/>
        </authorList>
    </citation>
    <scope>NUCLEOTIDE SEQUENCE</scope>
    <source>
        <strain evidence="1">DOB743</strain>
    </source>
</reference>
<keyword evidence="2" id="KW-1185">Reference proteome</keyword>
<gene>
    <name evidence="1" type="ORF">EV702DRAFT_1199580</name>
</gene>
<sequence>MLACRQLARVLADAYSNPIQLDLDMIRYNEALHKCSNGMVATHEDSLLKKFPHGQECLLDKPSIILDLAGRIILWYLPDAISPWIQAKMEEATIGMGPLLTKSMSSAPDTQWRTFPGHFHASDCHRLTSGCINLAPYWFQQGQEPHGLPLANGFTPEVSATLKSKGGLEVIISMQQAALLASAALRVMHPKLY</sequence>
<proteinExistence type="predicted"/>
<accession>A0A9P7D035</accession>
<dbReference type="AlphaFoldDB" id="A0A9P7D035"/>
<name>A0A9P7D035_9AGAM</name>
<evidence type="ECO:0000313" key="2">
    <source>
        <dbReference type="Proteomes" id="UP000714275"/>
    </source>
</evidence>
<organism evidence="1 2">
    <name type="scientific">Suillus placidus</name>
    <dbReference type="NCBI Taxonomy" id="48579"/>
    <lineage>
        <taxon>Eukaryota</taxon>
        <taxon>Fungi</taxon>
        <taxon>Dikarya</taxon>
        <taxon>Basidiomycota</taxon>
        <taxon>Agaricomycotina</taxon>
        <taxon>Agaricomycetes</taxon>
        <taxon>Agaricomycetidae</taxon>
        <taxon>Boletales</taxon>
        <taxon>Suillineae</taxon>
        <taxon>Suillaceae</taxon>
        <taxon>Suillus</taxon>
    </lineage>
</organism>
<comment type="caution">
    <text evidence="1">The sequence shown here is derived from an EMBL/GenBank/DDBJ whole genome shotgun (WGS) entry which is preliminary data.</text>
</comment>
<dbReference type="EMBL" id="JABBWD010000035">
    <property type="protein sequence ID" value="KAG1775260.1"/>
    <property type="molecule type" value="Genomic_DNA"/>
</dbReference>